<gene>
    <name evidence="8" type="ORF">N4261_10575</name>
</gene>
<feature type="domain" description="Methylated-DNA-[protein]-cysteine S-methyltransferase DNA binding" evidence="7">
    <location>
        <begin position="70"/>
        <end position="149"/>
    </location>
</feature>
<dbReference type="SUPFAM" id="SSF53155">
    <property type="entry name" value="Methylated DNA-protein cysteine methyltransferase domain"/>
    <property type="match status" value="1"/>
</dbReference>
<keyword evidence="2" id="KW-0489">Methyltransferase</keyword>
<keyword evidence="3" id="KW-0808">Transferase</keyword>
<evidence type="ECO:0000313" key="8">
    <source>
        <dbReference type="EMBL" id="UXH80860.1"/>
    </source>
</evidence>
<evidence type="ECO:0000259" key="7">
    <source>
        <dbReference type="Pfam" id="PF01035"/>
    </source>
</evidence>
<dbReference type="InterPro" id="IPR001497">
    <property type="entry name" value="MethylDNA_cys_MeTrfase_AS"/>
</dbReference>
<keyword evidence="4" id="KW-0227">DNA damage</keyword>
<reference evidence="8" key="1">
    <citation type="submission" date="2022-10" db="EMBL/GenBank/DDBJ databases">
        <title>Characterization and whole genome sequencing of a new Roseateles species, isolated from fresh water.</title>
        <authorList>
            <person name="Guliayeva D.Y."/>
            <person name="Akhremchuk A.E."/>
            <person name="Sikolenko M.A."/>
            <person name="Valentovich L.N."/>
            <person name="Sidarenka A.V."/>
        </authorList>
    </citation>
    <scope>NUCLEOTIDE SEQUENCE</scope>
    <source>
        <strain evidence="8">BIM B-1768</strain>
    </source>
</reference>
<dbReference type="RefSeq" id="WP_261760674.1">
    <property type="nucleotide sequence ID" value="NZ_CP104562.2"/>
</dbReference>
<evidence type="ECO:0000256" key="5">
    <source>
        <dbReference type="ARBA" id="ARBA00023204"/>
    </source>
</evidence>
<dbReference type="CDD" id="cd06445">
    <property type="entry name" value="ATase"/>
    <property type="match status" value="1"/>
</dbReference>
<name>A0ABY6B8Z0_9BURK</name>
<dbReference type="EMBL" id="CP104562">
    <property type="protein sequence ID" value="UXH80860.1"/>
    <property type="molecule type" value="Genomic_DNA"/>
</dbReference>
<dbReference type="InterPro" id="IPR036631">
    <property type="entry name" value="MGMT_N_sf"/>
</dbReference>
<keyword evidence="9" id="KW-1185">Reference proteome</keyword>
<dbReference type="InterPro" id="IPR014048">
    <property type="entry name" value="MethylDNA_cys_MeTrfase_DNA-bd"/>
</dbReference>
<dbReference type="Pfam" id="PF01035">
    <property type="entry name" value="DNA_binding_1"/>
    <property type="match status" value="1"/>
</dbReference>
<keyword evidence="5" id="KW-0234">DNA repair</keyword>
<comment type="catalytic activity">
    <reaction evidence="6">
        <text>a 6-O-methyl-2'-deoxyguanosine in DNA + L-cysteinyl-[protein] = S-methyl-L-cysteinyl-[protein] + a 2'-deoxyguanosine in DNA</text>
        <dbReference type="Rhea" id="RHEA:24000"/>
        <dbReference type="Rhea" id="RHEA-COMP:10131"/>
        <dbReference type="Rhea" id="RHEA-COMP:10132"/>
        <dbReference type="Rhea" id="RHEA-COMP:11367"/>
        <dbReference type="Rhea" id="RHEA-COMP:11368"/>
        <dbReference type="ChEBI" id="CHEBI:29950"/>
        <dbReference type="ChEBI" id="CHEBI:82612"/>
        <dbReference type="ChEBI" id="CHEBI:85445"/>
        <dbReference type="ChEBI" id="CHEBI:85448"/>
        <dbReference type="EC" id="2.1.1.63"/>
    </reaction>
</comment>
<dbReference type="NCBIfam" id="TIGR00589">
    <property type="entry name" value="ogt"/>
    <property type="match status" value="1"/>
</dbReference>
<evidence type="ECO:0000256" key="1">
    <source>
        <dbReference type="ARBA" id="ARBA00001286"/>
    </source>
</evidence>
<dbReference type="PANTHER" id="PTHR10815:SF5">
    <property type="entry name" value="METHYLATED-DNA--PROTEIN-CYSTEINE METHYLTRANSFERASE"/>
    <property type="match status" value="1"/>
</dbReference>
<dbReference type="SUPFAM" id="SSF46767">
    <property type="entry name" value="Methylated DNA-protein cysteine methyltransferase, C-terminal domain"/>
    <property type="match status" value="1"/>
</dbReference>
<sequence length="160" mass="16693">MLLARNADGLSGLWFEDQKYHPGRLDLPHRDDDPILAAARAAVLAYFHSNAAGGGAAADGTLPLAPAGTPFQQSVWRALLEIPAGTTLSYGTLALRLGRPEAVRAVAAAVGRNPLSLLIPCHRVVGADGHLTGYAGGLHRKEALLRLEQALPLTGKGPLA</sequence>
<organism evidence="8 9">
    <name type="scientific">Roseateles amylovorans</name>
    <dbReference type="NCBI Taxonomy" id="2978473"/>
    <lineage>
        <taxon>Bacteria</taxon>
        <taxon>Pseudomonadati</taxon>
        <taxon>Pseudomonadota</taxon>
        <taxon>Betaproteobacteria</taxon>
        <taxon>Burkholderiales</taxon>
        <taxon>Sphaerotilaceae</taxon>
        <taxon>Roseateles</taxon>
    </lineage>
</organism>
<dbReference type="Proteomes" id="UP001064933">
    <property type="component" value="Chromosome"/>
</dbReference>
<evidence type="ECO:0000256" key="4">
    <source>
        <dbReference type="ARBA" id="ARBA00022763"/>
    </source>
</evidence>
<evidence type="ECO:0000313" key="9">
    <source>
        <dbReference type="Proteomes" id="UP001064933"/>
    </source>
</evidence>
<evidence type="ECO:0000256" key="2">
    <source>
        <dbReference type="ARBA" id="ARBA00022603"/>
    </source>
</evidence>
<dbReference type="InterPro" id="IPR036388">
    <property type="entry name" value="WH-like_DNA-bd_sf"/>
</dbReference>
<comment type="catalytic activity">
    <reaction evidence="1">
        <text>a 4-O-methyl-thymidine in DNA + L-cysteinyl-[protein] = a thymidine in DNA + S-methyl-L-cysteinyl-[protein]</text>
        <dbReference type="Rhea" id="RHEA:53428"/>
        <dbReference type="Rhea" id="RHEA-COMP:10131"/>
        <dbReference type="Rhea" id="RHEA-COMP:10132"/>
        <dbReference type="Rhea" id="RHEA-COMP:13555"/>
        <dbReference type="Rhea" id="RHEA-COMP:13556"/>
        <dbReference type="ChEBI" id="CHEBI:29950"/>
        <dbReference type="ChEBI" id="CHEBI:82612"/>
        <dbReference type="ChEBI" id="CHEBI:137386"/>
        <dbReference type="ChEBI" id="CHEBI:137387"/>
        <dbReference type="EC" id="2.1.1.63"/>
    </reaction>
</comment>
<accession>A0ABY6B8Z0</accession>
<dbReference type="PANTHER" id="PTHR10815">
    <property type="entry name" value="METHYLATED-DNA--PROTEIN-CYSTEINE METHYLTRANSFERASE"/>
    <property type="match status" value="1"/>
</dbReference>
<evidence type="ECO:0000256" key="6">
    <source>
        <dbReference type="ARBA" id="ARBA00049348"/>
    </source>
</evidence>
<dbReference type="Gene3D" id="1.10.10.10">
    <property type="entry name" value="Winged helix-like DNA-binding domain superfamily/Winged helix DNA-binding domain"/>
    <property type="match status" value="1"/>
</dbReference>
<evidence type="ECO:0000256" key="3">
    <source>
        <dbReference type="ARBA" id="ARBA00022679"/>
    </source>
</evidence>
<dbReference type="PROSITE" id="PS00374">
    <property type="entry name" value="MGMT"/>
    <property type="match status" value="1"/>
</dbReference>
<dbReference type="InterPro" id="IPR036217">
    <property type="entry name" value="MethylDNA_cys_MeTrfase_DNAb"/>
</dbReference>
<protein>
    <submittedName>
        <fullName evidence="8">Methylated-DNA--[protein]-cysteine S-methyltransferase</fullName>
    </submittedName>
</protein>
<proteinExistence type="predicted"/>